<sequence length="62" mass="7226">MKREERQRLIDDGYHVIRRRVPAVVEVDLWEYLDSIDEDSGVLVLSDLLTWSDEGLAIIKKA</sequence>
<organism evidence="1 2">
    <name type="scientific">Sphingobacterium hotanense</name>
    <dbReference type="NCBI Taxonomy" id="649196"/>
    <lineage>
        <taxon>Bacteria</taxon>
        <taxon>Pseudomonadati</taxon>
        <taxon>Bacteroidota</taxon>
        <taxon>Sphingobacteriia</taxon>
        <taxon>Sphingobacteriales</taxon>
        <taxon>Sphingobacteriaceae</taxon>
        <taxon>Sphingobacterium</taxon>
    </lineage>
</organism>
<accession>A0ABT7NHS1</accession>
<evidence type="ECO:0000313" key="2">
    <source>
        <dbReference type="Proteomes" id="UP001170954"/>
    </source>
</evidence>
<comment type="caution">
    <text evidence="1">The sequence shown here is derived from an EMBL/GenBank/DDBJ whole genome shotgun (WGS) entry which is preliminary data.</text>
</comment>
<dbReference type="RefSeq" id="WP_286650099.1">
    <property type="nucleotide sequence ID" value="NZ_JACAGK010000001.1"/>
</dbReference>
<protein>
    <submittedName>
        <fullName evidence="1">Uncharacterized protein</fullName>
    </submittedName>
</protein>
<evidence type="ECO:0000313" key="1">
    <source>
        <dbReference type="EMBL" id="MDM1046740.1"/>
    </source>
</evidence>
<reference evidence="1" key="1">
    <citation type="submission" date="2020-06" db="EMBL/GenBank/DDBJ databases">
        <authorList>
            <person name="Dong N."/>
        </authorList>
    </citation>
    <scope>NUCLEOTIDE SEQUENCE</scope>
    <source>
        <strain evidence="1">R1692</strain>
    </source>
</reference>
<proteinExistence type="predicted"/>
<dbReference type="Proteomes" id="UP001170954">
    <property type="component" value="Unassembled WGS sequence"/>
</dbReference>
<reference evidence="1" key="2">
    <citation type="journal article" date="2022" name="Sci. Total Environ.">
        <title>Prevalence, transmission, and molecular epidemiology of tet(X)-positive bacteria among humans, animals, and environmental niches in China: An epidemiological, and genomic-based study.</title>
        <authorList>
            <person name="Dong N."/>
            <person name="Zeng Y."/>
            <person name="Cai C."/>
            <person name="Sun C."/>
            <person name="Lu J."/>
            <person name="Liu C."/>
            <person name="Zhou H."/>
            <person name="Sun Q."/>
            <person name="Shu L."/>
            <person name="Wang H."/>
            <person name="Wang Y."/>
            <person name="Wang S."/>
            <person name="Wu C."/>
            <person name="Chan E.W."/>
            <person name="Chen G."/>
            <person name="Shen Z."/>
            <person name="Chen S."/>
            <person name="Zhang R."/>
        </authorList>
    </citation>
    <scope>NUCLEOTIDE SEQUENCE</scope>
    <source>
        <strain evidence="1">R1692</strain>
    </source>
</reference>
<keyword evidence="2" id="KW-1185">Reference proteome</keyword>
<name>A0ABT7NHS1_9SPHI</name>
<gene>
    <name evidence="1" type="ORF">HX018_00550</name>
</gene>
<dbReference type="EMBL" id="JACAGK010000001">
    <property type="protein sequence ID" value="MDM1046740.1"/>
    <property type="molecule type" value="Genomic_DNA"/>
</dbReference>